<name>A0A3B3QXC5_9TELE</name>
<protein>
    <recommendedName>
        <fullName evidence="1">Alkylated DNA repair protein AlkB homologue 8 N-terminal domain-containing protein</fullName>
    </recommendedName>
</protein>
<dbReference type="InterPro" id="IPR036691">
    <property type="entry name" value="Endo/exonu/phosph_ase_sf"/>
</dbReference>
<evidence type="ECO:0000313" key="3">
    <source>
        <dbReference type="Proteomes" id="UP000261540"/>
    </source>
</evidence>
<dbReference type="SUPFAM" id="SSF56219">
    <property type="entry name" value="DNase I-like"/>
    <property type="match status" value="1"/>
</dbReference>
<dbReference type="PANTHER" id="PTHR47510:SF3">
    <property type="entry name" value="ENDO_EXONUCLEASE_PHOSPHATASE DOMAIN-CONTAINING PROTEIN"/>
    <property type="match status" value="1"/>
</dbReference>
<dbReference type="GeneTree" id="ENSGT01020000230367"/>
<dbReference type="Gene3D" id="3.60.10.10">
    <property type="entry name" value="Endonuclease/exonuclease/phosphatase"/>
    <property type="match status" value="1"/>
</dbReference>
<proteinExistence type="predicted"/>
<accession>A0A3B3QXC5</accession>
<sequence length="338" mass="38128">MPSVFLANVQSLDNKLDDLRGRLLSHRELRNCCVLCFTETWLTESIPDHAVQPEGFTIHRADRTKMSGKKRGGGVCFLVNNSWCTNVEIIARNCTPDLEYLLIKCRPFSIIKFADDTTVVGLISNDDETAYREEVRLLAEWCQENNLSLNISKTKEMVLDFRRQDAVHPPIHIGGGAVERVSSFRLLGVTLSANLKSSEHTAAVTKKAHQRLHFLRRLKKARVSTNVLTSFYRCTVESILTGSVASWYGSCTAQDKKALQRVVKTAQRITGSPLPAITDIYSTRCLRKTKNILKDPSHPALALFTVLPSGKRLRTIHSRTTRLRNSFYPSAIRLFNNQ</sequence>
<keyword evidence="3" id="KW-1185">Reference proteome</keyword>
<dbReference type="PANTHER" id="PTHR47510">
    <property type="entry name" value="REVERSE TRANSCRIPTASE DOMAIN-CONTAINING PROTEIN"/>
    <property type="match status" value="1"/>
</dbReference>
<reference evidence="2" key="1">
    <citation type="submission" date="2025-08" db="UniProtKB">
        <authorList>
            <consortium name="Ensembl"/>
        </authorList>
    </citation>
    <scope>IDENTIFICATION</scope>
</reference>
<evidence type="ECO:0000313" key="2">
    <source>
        <dbReference type="Ensembl" id="ENSPKIP00000011207.1"/>
    </source>
</evidence>
<dbReference type="STRING" id="1676925.ENSPKIP00000011207"/>
<reference evidence="2" key="2">
    <citation type="submission" date="2025-09" db="UniProtKB">
        <authorList>
            <consortium name="Ensembl"/>
        </authorList>
    </citation>
    <scope>IDENTIFICATION</scope>
</reference>
<organism evidence="2 3">
    <name type="scientific">Paramormyrops kingsleyae</name>
    <dbReference type="NCBI Taxonomy" id="1676925"/>
    <lineage>
        <taxon>Eukaryota</taxon>
        <taxon>Metazoa</taxon>
        <taxon>Chordata</taxon>
        <taxon>Craniata</taxon>
        <taxon>Vertebrata</taxon>
        <taxon>Euteleostomi</taxon>
        <taxon>Actinopterygii</taxon>
        <taxon>Neopterygii</taxon>
        <taxon>Teleostei</taxon>
        <taxon>Osteoglossocephala</taxon>
        <taxon>Osteoglossomorpha</taxon>
        <taxon>Osteoglossiformes</taxon>
        <taxon>Mormyridae</taxon>
        <taxon>Paramormyrops</taxon>
    </lineage>
</organism>
<dbReference type="Ensembl" id="ENSPKIT00000023855.1">
    <property type="protein sequence ID" value="ENSPKIP00000011207.1"/>
    <property type="gene ID" value="ENSPKIG00000018817.1"/>
</dbReference>
<feature type="domain" description="Alkylated DNA repair protein AlkB homologue 8 N-terminal" evidence="1">
    <location>
        <begin position="200"/>
        <end position="238"/>
    </location>
</feature>
<dbReference type="Pfam" id="PF09004">
    <property type="entry name" value="ALKBH8_N"/>
    <property type="match status" value="1"/>
</dbReference>
<evidence type="ECO:0000259" key="1">
    <source>
        <dbReference type="Pfam" id="PF09004"/>
    </source>
</evidence>
<dbReference type="AlphaFoldDB" id="A0A3B3QXC5"/>
<dbReference type="Proteomes" id="UP000261540">
    <property type="component" value="Unplaced"/>
</dbReference>
<dbReference type="GO" id="GO:0008168">
    <property type="term" value="F:methyltransferase activity"/>
    <property type="evidence" value="ECO:0007669"/>
    <property type="project" value="InterPro"/>
</dbReference>
<dbReference type="GO" id="GO:0016706">
    <property type="term" value="F:2-oxoglutarate-dependent dioxygenase activity"/>
    <property type="evidence" value="ECO:0007669"/>
    <property type="project" value="InterPro"/>
</dbReference>
<dbReference type="InterPro" id="IPR015095">
    <property type="entry name" value="AlkB_hom8_N"/>
</dbReference>